<keyword evidence="6" id="KW-0732">Signal</keyword>
<dbReference type="PRINTS" id="PR01021">
    <property type="entry name" value="OMPADOMAIN"/>
</dbReference>
<dbReference type="PANTHER" id="PTHR30329">
    <property type="entry name" value="STATOR ELEMENT OF FLAGELLAR MOTOR COMPLEX"/>
    <property type="match status" value="1"/>
</dbReference>
<dbReference type="Proteomes" id="UP001595692">
    <property type="component" value="Unassembled WGS sequence"/>
</dbReference>
<feature type="domain" description="OmpA-like" evidence="7">
    <location>
        <begin position="58"/>
        <end position="174"/>
    </location>
</feature>
<keyword evidence="9" id="KW-1185">Reference proteome</keyword>
<evidence type="ECO:0000259" key="7">
    <source>
        <dbReference type="PROSITE" id="PS51123"/>
    </source>
</evidence>
<evidence type="ECO:0000256" key="5">
    <source>
        <dbReference type="SAM" id="MobiDB-lite"/>
    </source>
</evidence>
<comment type="subcellular location">
    <subcellularLocation>
        <location evidence="1">Cell outer membrane</location>
    </subcellularLocation>
</comment>
<organism evidence="8 9">
    <name type="scientific">Pseudaeromonas sharmana</name>
    <dbReference type="NCBI Taxonomy" id="328412"/>
    <lineage>
        <taxon>Bacteria</taxon>
        <taxon>Pseudomonadati</taxon>
        <taxon>Pseudomonadota</taxon>
        <taxon>Gammaproteobacteria</taxon>
        <taxon>Aeromonadales</taxon>
        <taxon>Aeromonadaceae</taxon>
        <taxon>Pseudaeromonas</taxon>
    </lineage>
</organism>
<evidence type="ECO:0000256" key="4">
    <source>
        <dbReference type="PROSITE-ProRule" id="PRU00473"/>
    </source>
</evidence>
<comment type="caution">
    <text evidence="8">The sequence shown here is derived from an EMBL/GenBank/DDBJ whole genome shotgun (WGS) entry which is preliminary data.</text>
</comment>
<accession>A0ABV8CPD4</accession>
<proteinExistence type="predicted"/>
<name>A0ABV8CPD4_9GAMM</name>
<feature type="compositionally biased region" description="Basic and acidic residues" evidence="5">
    <location>
        <begin position="157"/>
        <end position="167"/>
    </location>
</feature>
<gene>
    <name evidence="8" type="ORF">ACFOSS_11305</name>
</gene>
<dbReference type="InterPro" id="IPR050330">
    <property type="entry name" value="Bact_OuterMem_StrucFunc"/>
</dbReference>
<feature type="signal peptide" evidence="6">
    <location>
        <begin position="1"/>
        <end position="24"/>
    </location>
</feature>
<evidence type="ECO:0000256" key="3">
    <source>
        <dbReference type="ARBA" id="ARBA00023237"/>
    </source>
</evidence>
<feature type="region of interest" description="Disordered" evidence="5">
    <location>
        <begin position="135"/>
        <end position="174"/>
    </location>
</feature>
<dbReference type="RefSeq" id="WP_377152528.1">
    <property type="nucleotide sequence ID" value="NZ_JBHSAF010000014.1"/>
</dbReference>
<dbReference type="PROSITE" id="PS51257">
    <property type="entry name" value="PROKAR_LIPOPROTEIN"/>
    <property type="match status" value="1"/>
</dbReference>
<feature type="chain" id="PRO_5046163094" evidence="6">
    <location>
        <begin position="25"/>
        <end position="174"/>
    </location>
</feature>
<keyword evidence="3" id="KW-0998">Cell outer membrane</keyword>
<evidence type="ECO:0000313" key="9">
    <source>
        <dbReference type="Proteomes" id="UP001595692"/>
    </source>
</evidence>
<dbReference type="PANTHER" id="PTHR30329:SF21">
    <property type="entry name" value="LIPOPROTEIN YIAD-RELATED"/>
    <property type="match status" value="1"/>
</dbReference>
<dbReference type="PROSITE" id="PS51123">
    <property type="entry name" value="OMPA_2"/>
    <property type="match status" value="1"/>
</dbReference>
<sequence length="174" mass="18867">MRHTTSSTYLMVWLLLLLAGCATQDSVSVQPGDEILWLDSPPALTSSIPAGCEDKLAIGAGDTLSVSALPFDFDSASLRTEAVAVLDCVARYELDSAEALRIQGHTDSVGSQEYNQALGDRRAINSALYLQQQGVDPRRMSTESYGENAPVASNESMEGRARNRRVEIVPQTQY</sequence>
<evidence type="ECO:0000256" key="1">
    <source>
        <dbReference type="ARBA" id="ARBA00004442"/>
    </source>
</evidence>
<reference evidence="9" key="1">
    <citation type="journal article" date="2019" name="Int. J. Syst. Evol. Microbiol.">
        <title>The Global Catalogue of Microorganisms (GCM) 10K type strain sequencing project: providing services to taxonomists for standard genome sequencing and annotation.</title>
        <authorList>
            <consortium name="The Broad Institute Genomics Platform"/>
            <consortium name="The Broad Institute Genome Sequencing Center for Infectious Disease"/>
            <person name="Wu L."/>
            <person name="Ma J."/>
        </authorList>
    </citation>
    <scope>NUCLEOTIDE SEQUENCE [LARGE SCALE GENOMIC DNA]</scope>
    <source>
        <strain evidence="9">CCUG 54939</strain>
    </source>
</reference>
<dbReference type="Pfam" id="PF00691">
    <property type="entry name" value="OmpA"/>
    <property type="match status" value="1"/>
</dbReference>
<dbReference type="EMBL" id="JBHSAF010000014">
    <property type="protein sequence ID" value="MFC3914052.1"/>
    <property type="molecule type" value="Genomic_DNA"/>
</dbReference>
<dbReference type="Gene3D" id="3.30.1330.60">
    <property type="entry name" value="OmpA-like domain"/>
    <property type="match status" value="1"/>
</dbReference>
<evidence type="ECO:0000313" key="8">
    <source>
        <dbReference type="EMBL" id="MFC3914052.1"/>
    </source>
</evidence>
<dbReference type="CDD" id="cd07185">
    <property type="entry name" value="OmpA_C-like"/>
    <property type="match status" value="1"/>
</dbReference>
<evidence type="ECO:0000256" key="2">
    <source>
        <dbReference type="ARBA" id="ARBA00023136"/>
    </source>
</evidence>
<dbReference type="InterPro" id="IPR036737">
    <property type="entry name" value="OmpA-like_sf"/>
</dbReference>
<protein>
    <submittedName>
        <fullName evidence="8">OmpA family protein</fullName>
    </submittedName>
</protein>
<dbReference type="InterPro" id="IPR006664">
    <property type="entry name" value="OMP_bac"/>
</dbReference>
<dbReference type="SUPFAM" id="SSF103088">
    <property type="entry name" value="OmpA-like"/>
    <property type="match status" value="1"/>
</dbReference>
<evidence type="ECO:0000256" key="6">
    <source>
        <dbReference type="SAM" id="SignalP"/>
    </source>
</evidence>
<dbReference type="InterPro" id="IPR006665">
    <property type="entry name" value="OmpA-like"/>
</dbReference>
<keyword evidence="2 4" id="KW-0472">Membrane</keyword>